<dbReference type="AlphaFoldDB" id="A0A246HQZ3"/>
<protein>
    <submittedName>
        <fullName evidence="1">Uncharacterized protein</fullName>
    </submittedName>
</protein>
<evidence type="ECO:0000313" key="2">
    <source>
        <dbReference type="Proteomes" id="UP000198157"/>
    </source>
</evidence>
<reference evidence="1 2" key="1">
    <citation type="submission" date="2017-06" db="EMBL/GenBank/DDBJ databases">
        <authorList>
            <person name="Kim H.J."/>
            <person name="Triplett B.A."/>
        </authorList>
    </citation>
    <scope>NUCLEOTIDE SEQUENCE [LARGE SCALE GENOMIC DNA]</scope>
    <source>
        <strain evidence="1 2">13146</strain>
    </source>
</reference>
<accession>A0A246HQZ3</accession>
<dbReference type="EMBL" id="NIVS01000007">
    <property type="protein sequence ID" value="OWQ56395.1"/>
    <property type="molecule type" value="Genomic_DNA"/>
</dbReference>
<comment type="caution">
    <text evidence="1">The sequence shown here is derived from an EMBL/GenBank/DDBJ whole genome shotgun (WGS) entry which is preliminary data.</text>
</comment>
<dbReference type="Proteomes" id="UP000198157">
    <property type="component" value="Unassembled WGS sequence"/>
</dbReference>
<proteinExistence type="predicted"/>
<evidence type="ECO:0000313" key="1">
    <source>
        <dbReference type="EMBL" id="OWQ56395.1"/>
    </source>
</evidence>
<sequence length="139" mass="14986">MLGAGESARICGDTDARIAMRTPTTLATAAFILAVGTLLASCGSVSPEQRAFREASKNCQQWIKESAKNPSSVNIPDPRAVRRAGEQIVVQWDHGDGLTLMNGFGANVDSTARCLMTLDGHFLKELVINDEVIRRSRAN</sequence>
<name>A0A246HQZ3_STEMA</name>
<gene>
    <name evidence="1" type="ORF">CEE60_02665</name>
</gene>
<organism evidence="1 2">
    <name type="scientific">Stenotrophomonas maltophilia</name>
    <name type="common">Pseudomonas maltophilia</name>
    <name type="synonym">Xanthomonas maltophilia</name>
    <dbReference type="NCBI Taxonomy" id="40324"/>
    <lineage>
        <taxon>Bacteria</taxon>
        <taxon>Pseudomonadati</taxon>
        <taxon>Pseudomonadota</taxon>
        <taxon>Gammaproteobacteria</taxon>
        <taxon>Lysobacterales</taxon>
        <taxon>Lysobacteraceae</taxon>
        <taxon>Stenotrophomonas</taxon>
        <taxon>Stenotrophomonas maltophilia group</taxon>
    </lineage>
</organism>